<name>A0A397HWK9_9GLOM</name>
<dbReference type="EMBL" id="PQFF01000274">
    <property type="protein sequence ID" value="RHZ67639.1"/>
    <property type="molecule type" value="Genomic_DNA"/>
</dbReference>
<keyword evidence="2" id="KW-1185">Reference proteome</keyword>
<proteinExistence type="predicted"/>
<dbReference type="AlphaFoldDB" id="A0A397HWK9"/>
<gene>
    <name evidence="1" type="ORF">Glove_300g115</name>
</gene>
<evidence type="ECO:0000313" key="2">
    <source>
        <dbReference type="Proteomes" id="UP000266861"/>
    </source>
</evidence>
<comment type="caution">
    <text evidence="1">The sequence shown here is derived from an EMBL/GenBank/DDBJ whole genome shotgun (WGS) entry which is preliminary data.</text>
</comment>
<reference evidence="1 2" key="1">
    <citation type="submission" date="2018-08" db="EMBL/GenBank/DDBJ databases">
        <title>Genome and evolution of the arbuscular mycorrhizal fungus Diversispora epigaea (formerly Glomus versiforme) and its bacterial endosymbionts.</title>
        <authorList>
            <person name="Sun X."/>
            <person name="Fei Z."/>
            <person name="Harrison M."/>
        </authorList>
    </citation>
    <scope>NUCLEOTIDE SEQUENCE [LARGE SCALE GENOMIC DNA]</scope>
    <source>
        <strain evidence="1 2">IT104</strain>
    </source>
</reference>
<accession>A0A397HWK9</accession>
<sequence>MGLEGNLGFETVKQWFLRGRGISPLWKIEINAISWSEVKSPDSKIKFDALQQYHYKIFSIITIKD</sequence>
<protein>
    <submittedName>
        <fullName evidence="1">Uncharacterized protein</fullName>
    </submittedName>
</protein>
<organism evidence="1 2">
    <name type="scientific">Diversispora epigaea</name>
    <dbReference type="NCBI Taxonomy" id="1348612"/>
    <lineage>
        <taxon>Eukaryota</taxon>
        <taxon>Fungi</taxon>
        <taxon>Fungi incertae sedis</taxon>
        <taxon>Mucoromycota</taxon>
        <taxon>Glomeromycotina</taxon>
        <taxon>Glomeromycetes</taxon>
        <taxon>Diversisporales</taxon>
        <taxon>Diversisporaceae</taxon>
        <taxon>Diversispora</taxon>
    </lineage>
</organism>
<evidence type="ECO:0000313" key="1">
    <source>
        <dbReference type="EMBL" id="RHZ67639.1"/>
    </source>
</evidence>
<dbReference type="Proteomes" id="UP000266861">
    <property type="component" value="Unassembled WGS sequence"/>
</dbReference>